<sequence length="106" mass="11729">WQYRGNFDVNPYRCCCSSTPVRRGTSTVLLQRQHRGDLDVKPQRFCCSCTPGAPAKLNLGGAVAASVQRQLRGDSLTLLLQQHTRCDFDMTPRWCCCSGSSEATST</sequence>
<protein>
    <submittedName>
        <fullName evidence="1">Uncharacterized protein</fullName>
    </submittedName>
</protein>
<gene>
    <name evidence="1" type="ORF">KIN20_033781</name>
</gene>
<comment type="caution">
    <text evidence="1">The sequence shown here is derived from an EMBL/GenBank/DDBJ whole genome shotgun (WGS) entry which is preliminary data.</text>
</comment>
<dbReference type="EMBL" id="JAHQIW010007041">
    <property type="protein sequence ID" value="KAJ1371776.1"/>
    <property type="molecule type" value="Genomic_DNA"/>
</dbReference>
<proteinExistence type="predicted"/>
<evidence type="ECO:0000313" key="1">
    <source>
        <dbReference type="EMBL" id="KAJ1371776.1"/>
    </source>
</evidence>
<accession>A0AAD5R960</accession>
<feature type="non-terminal residue" evidence="1">
    <location>
        <position position="1"/>
    </location>
</feature>
<reference evidence="1" key="1">
    <citation type="submission" date="2021-06" db="EMBL/GenBank/DDBJ databases">
        <title>Parelaphostrongylus tenuis whole genome reference sequence.</title>
        <authorList>
            <person name="Garwood T.J."/>
            <person name="Larsen P.A."/>
            <person name="Fountain-Jones N.M."/>
            <person name="Garbe J.R."/>
            <person name="Macchietto M.G."/>
            <person name="Kania S.A."/>
            <person name="Gerhold R.W."/>
            <person name="Richards J.E."/>
            <person name="Wolf T.M."/>
        </authorList>
    </citation>
    <scope>NUCLEOTIDE SEQUENCE</scope>
    <source>
        <strain evidence="1">MNPRO001-30</strain>
        <tissue evidence="1">Meninges</tissue>
    </source>
</reference>
<dbReference type="Proteomes" id="UP001196413">
    <property type="component" value="Unassembled WGS sequence"/>
</dbReference>
<keyword evidence="2" id="KW-1185">Reference proteome</keyword>
<name>A0AAD5R960_PARTN</name>
<evidence type="ECO:0000313" key="2">
    <source>
        <dbReference type="Proteomes" id="UP001196413"/>
    </source>
</evidence>
<organism evidence="1 2">
    <name type="scientific">Parelaphostrongylus tenuis</name>
    <name type="common">Meningeal worm</name>
    <dbReference type="NCBI Taxonomy" id="148309"/>
    <lineage>
        <taxon>Eukaryota</taxon>
        <taxon>Metazoa</taxon>
        <taxon>Ecdysozoa</taxon>
        <taxon>Nematoda</taxon>
        <taxon>Chromadorea</taxon>
        <taxon>Rhabditida</taxon>
        <taxon>Rhabditina</taxon>
        <taxon>Rhabditomorpha</taxon>
        <taxon>Strongyloidea</taxon>
        <taxon>Metastrongylidae</taxon>
        <taxon>Parelaphostrongylus</taxon>
    </lineage>
</organism>
<dbReference type="AlphaFoldDB" id="A0AAD5R960"/>